<name>A0A6S7G2M2_PARCT</name>
<dbReference type="PANTHER" id="PTHR33845">
    <property type="entry name" value="C2H2-TYPE DOMAIN-CONTAINING PROTEIN"/>
    <property type="match status" value="1"/>
</dbReference>
<gene>
    <name evidence="2" type="ORF">PACLA_8A053016</name>
</gene>
<dbReference type="AlphaFoldDB" id="A0A6S7G2M2"/>
<evidence type="ECO:0000256" key="1">
    <source>
        <dbReference type="SAM" id="MobiDB-lite"/>
    </source>
</evidence>
<evidence type="ECO:0000313" key="2">
    <source>
        <dbReference type="EMBL" id="CAB3983677.1"/>
    </source>
</evidence>
<sequence>MSEGTSTQPTISGKSTNVQSAEPLPQGWALKQSKKNTRFNDNQKAYLDERFKIGQTTGIKADPLQVSRDFRHARTENGERRFTINEYLSPQQIRSYFSRTAKKNK</sequence>
<protein>
    <submittedName>
        <fullName evidence="2">Uncharacterized protein</fullName>
    </submittedName>
</protein>
<dbReference type="Proteomes" id="UP001152795">
    <property type="component" value="Unassembled WGS sequence"/>
</dbReference>
<accession>A0A6S7G2M2</accession>
<dbReference type="OrthoDB" id="5987794at2759"/>
<comment type="caution">
    <text evidence="2">The sequence shown here is derived from an EMBL/GenBank/DDBJ whole genome shotgun (WGS) entry which is preliminary data.</text>
</comment>
<evidence type="ECO:0000313" key="3">
    <source>
        <dbReference type="Proteomes" id="UP001152795"/>
    </source>
</evidence>
<dbReference type="EMBL" id="CACRXK020000642">
    <property type="protein sequence ID" value="CAB3983677.1"/>
    <property type="molecule type" value="Genomic_DNA"/>
</dbReference>
<feature type="region of interest" description="Disordered" evidence="1">
    <location>
        <begin position="1"/>
        <end position="41"/>
    </location>
</feature>
<feature type="compositionally biased region" description="Polar residues" evidence="1">
    <location>
        <begin position="1"/>
        <end position="20"/>
    </location>
</feature>
<reference evidence="2" key="1">
    <citation type="submission" date="2020-04" db="EMBL/GenBank/DDBJ databases">
        <authorList>
            <person name="Alioto T."/>
            <person name="Alioto T."/>
            <person name="Gomez Garrido J."/>
        </authorList>
    </citation>
    <scope>NUCLEOTIDE SEQUENCE</scope>
    <source>
        <strain evidence="2">A484AB</strain>
    </source>
</reference>
<dbReference type="PANTHER" id="PTHR33845:SF1">
    <property type="entry name" value="C2H2-TYPE DOMAIN-CONTAINING PROTEIN"/>
    <property type="match status" value="1"/>
</dbReference>
<keyword evidence="3" id="KW-1185">Reference proteome</keyword>
<organism evidence="2 3">
    <name type="scientific">Paramuricea clavata</name>
    <name type="common">Red gorgonian</name>
    <name type="synonym">Violescent sea-whip</name>
    <dbReference type="NCBI Taxonomy" id="317549"/>
    <lineage>
        <taxon>Eukaryota</taxon>
        <taxon>Metazoa</taxon>
        <taxon>Cnidaria</taxon>
        <taxon>Anthozoa</taxon>
        <taxon>Octocorallia</taxon>
        <taxon>Malacalcyonacea</taxon>
        <taxon>Plexauridae</taxon>
        <taxon>Paramuricea</taxon>
    </lineage>
</organism>
<proteinExistence type="predicted"/>